<dbReference type="GO" id="GO:0016887">
    <property type="term" value="F:ATP hydrolysis activity"/>
    <property type="evidence" value="ECO:0007669"/>
    <property type="project" value="TreeGrafter"/>
</dbReference>
<dbReference type="PANTHER" id="PTHR43384:SF4">
    <property type="entry name" value="CELLULOSE BIOSYNTHESIS PROTEIN BCSQ-RELATED"/>
    <property type="match status" value="1"/>
</dbReference>
<dbReference type="GO" id="GO:0005524">
    <property type="term" value="F:ATP binding"/>
    <property type="evidence" value="ECO:0007669"/>
    <property type="project" value="UniProtKB-KW"/>
</dbReference>
<keyword evidence="4" id="KW-1185">Reference proteome</keyword>
<dbReference type="RefSeq" id="WP_210510856.1">
    <property type="nucleotide sequence ID" value="NZ_JAFIDN010000003.1"/>
</dbReference>
<accession>A0A8J7RJJ3</accession>
<dbReference type="GO" id="GO:0009898">
    <property type="term" value="C:cytoplasmic side of plasma membrane"/>
    <property type="evidence" value="ECO:0007669"/>
    <property type="project" value="TreeGrafter"/>
</dbReference>
<gene>
    <name evidence="3" type="ORF">NATSA_04675</name>
</gene>
<organism evidence="3 4">
    <name type="scientific">Natronogracilivirga saccharolytica</name>
    <dbReference type="NCBI Taxonomy" id="2812953"/>
    <lineage>
        <taxon>Bacteria</taxon>
        <taxon>Pseudomonadati</taxon>
        <taxon>Balneolota</taxon>
        <taxon>Balneolia</taxon>
        <taxon>Balneolales</taxon>
        <taxon>Cyclonatronaceae</taxon>
        <taxon>Natronogracilivirga</taxon>
    </lineage>
</organism>
<evidence type="ECO:0000256" key="2">
    <source>
        <dbReference type="ARBA" id="ARBA00022840"/>
    </source>
</evidence>
<dbReference type="GO" id="GO:0051782">
    <property type="term" value="P:negative regulation of cell division"/>
    <property type="evidence" value="ECO:0007669"/>
    <property type="project" value="TreeGrafter"/>
</dbReference>
<protein>
    <submittedName>
        <fullName evidence="3">P-loop NTPase</fullName>
    </submittedName>
</protein>
<evidence type="ECO:0000313" key="3">
    <source>
        <dbReference type="EMBL" id="MBP3191955.1"/>
    </source>
</evidence>
<evidence type="ECO:0000256" key="1">
    <source>
        <dbReference type="ARBA" id="ARBA00022741"/>
    </source>
</evidence>
<proteinExistence type="predicted"/>
<dbReference type="InterPro" id="IPR027417">
    <property type="entry name" value="P-loop_NTPase"/>
</dbReference>
<keyword evidence="2" id="KW-0067">ATP-binding</keyword>
<dbReference type="InterPro" id="IPR050625">
    <property type="entry name" value="ParA/MinD_ATPase"/>
</dbReference>
<dbReference type="InterPro" id="IPR033756">
    <property type="entry name" value="YlxH/NBP35"/>
</dbReference>
<keyword evidence="1" id="KW-0547">Nucleotide-binding</keyword>
<name>A0A8J7RJJ3_9BACT</name>
<dbReference type="EMBL" id="JAFIDN010000003">
    <property type="protein sequence ID" value="MBP3191955.1"/>
    <property type="molecule type" value="Genomic_DNA"/>
</dbReference>
<sequence length="268" mass="29499">MSNHKHIHQPYILTTVSGKGGVGKSMATVNIADTLKNMGYSVAIIDADLGLSNCATLLNEQVDATVMQWIQGECGLEDLPHDCDGLTLVTGSDRPGNMEQNLELLLDAMDQVLAAMSEQFDFIFIDTPAGSGELSLWALDRANMGMIILVNEPTAISDVYRFCKYVLSIDPTYPFASVVNFAENEESAEGIHNRFNTILQYFMKQQVSYLGFIPASEEVRKSVQKQIPLTRAVPRSEILKELEFISHNIMNGIPEQLAPQGSGSLSHE</sequence>
<dbReference type="Pfam" id="PF10609">
    <property type="entry name" value="ParA"/>
    <property type="match status" value="1"/>
</dbReference>
<dbReference type="PANTHER" id="PTHR43384">
    <property type="entry name" value="SEPTUM SITE-DETERMINING PROTEIN MIND HOMOLOG, CHLOROPLASTIC-RELATED"/>
    <property type="match status" value="1"/>
</dbReference>
<reference evidence="3" key="1">
    <citation type="submission" date="2021-02" db="EMBL/GenBank/DDBJ databases">
        <title>Natronogracilivirga saccharolytica gen. nov. sp. nov. a new anaerobic, haloalkiliphilic carbohydrate-fermenting bacterium from soda lake and proposing of Cyclonatronumiaceae fam. nov. in the phylum Balneolaeota.</title>
        <authorList>
            <person name="Zhilina T.N."/>
            <person name="Sorokin D.Y."/>
            <person name="Zavarzina D.G."/>
            <person name="Toshchakov S.V."/>
            <person name="Kublanov I.V."/>
        </authorList>
    </citation>
    <scope>NUCLEOTIDE SEQUENCE</scope>
    <source>
        <strain evidence="3">Z-1702</strain>
    </source>
</reference>
<dbReference type="Proteomes" id="UP000673975">
    <property type="component" value="Unassembled WGS sequence"/>
</dbReference>
<dbReference type="Gene3D" id="3.40.50.300">
    <property type="entry name" value="P-loop containing nucleotide triphosphate hydrolases"/>
    <property type="match status" value="1"/>
</dbReference>
<evidence type="ECO:0000313" key="4">
    <source>
        <dbReference type="Proteomes" id="UP000673975"/>
    </source>
</evidence>
<dbReference type="GO" id="GO:0005829">
    <property type="term" value="C:cytosol"/>
    <property type="evidence" value="ECO:0007669"/>
    <property type="project" value="TreeGrafter"/>
</dbReference>
<dbReference type="AlphaFoldDB" id="A0A8J7RJJ3"/>
<comment type="caution">
    <text evidence="3">The sequence shown here is derived from an EMBL/GenBank/DDBJ whole genome shotgun (WGS) entry which is preliminary data.</text>
</comment>
<dbReference type="SUPFAM" id="SSF52540">
    <property type="entry name" value="P-loop containing nucleoside triphosphate hydrolases"/>
    <property type="match status" value="1"/>
</dbReference>